<feature type="domain" description="NIDO" evidence="1">
    <location>
        <begin position="1"/>
        <end position="102"/>
    </location>
</feature>
<dbReference type="PANTHER" id="PTHR13802">
    <property type="entry name" value="MUCIN 4-RELATED"/>
    <property type="match status" value="1"/>
</dbReference>
<dbReference type="PANTHER" id="PTHR13802:SF59">
    <property type="entry name" value="SUSHI DOMAIN-CONTAINING PROTEIN 2"/>
    <property type="match status" value="1"/>
</dbReference>
<name>A0A8C9FKA9_PAVCR</name>
<keyword evidence="4" id="KW-1185">Reference proteome</keyword>
<dbReference type="Proteomes" id="UP000694428">
    <property type="component" value="Unplaced"/>
</dbReference>
<evidence type="ECO:0000259" key="1">
    <source>
        <dbReference type="PROSITE" id="PS51220"/>
    </source>
</evidence>
<reference evidence="3" key="1">
    <citation type="submission" date="2025-08" db="UniProtKB">
        <authorList>
            <consortium name="Ensembl"/>
        </authorList>
    </citation>
    <scope>IDENTIFICATION</scope>
</reference>
<dbReference type="GO" id="GO:0007160">
    <property type="term" value="P:cell-matrix adhesion"/>
    <property type="evidence" value="ECO:0007669"/>
    <property type="project" value="InterPro"/>
</dbReference>
<dbReference type="InterPro" id="IPR017896">
    <property type="entry name" value="4Fe4S_Fe-S-bd"/>
</dbReference>
<evidence type="ECO:0000313" key="4">
    <source>
        <dbReference type="Proteomes" id="UP000694428"/>
    </source>
</evidence>
<evidence type="ECO:0008006" key="5">
    <source>
        <dbReference type="Google" id="ProtNLM"/>
    </source>
</evidence>
<dbReference type="SMART" id="SM00539">
    <property type="entry name" value="NIDO"/>
    <property type="match status" value="1"/>
</dbReference>
<accession>A0A8C9FKA9</accession>
<feature type="domain" description="4Fe-4S ferredoxin-type" evidence="2">
    <location>
        <begin position="157"/>
        <end position="184"/>
    </location>
</feature>
<dbReference type="InterPro" id="IPR051495">
    <property type="entry name" value="Epithelial_Barrier/Signaling"/>
</dbReference>
<proteinExistence type="predicted"/>
<dbReference type="PROSITE" id="PS51220">
    <property type="entry name" value="NIDO"/>
    <property type="match status" value="1"/>
</dbReference>
<dbReference type="InterPro" id="IPR003886">
    <property type="entry name" value="NIDO_dom"/>
</dbReference>
<dbReference type="Ensembl" id="ENSPSTT00000017962.1">
    <property type="protein sequence ID" value="ENSPSTP00000017137.1"/>
    <property type="gene ID" value="ENSPSTG00000012245.1"/>
</dbReference>
<dbReference type="PROSITE" id="PS51379">
    <property type="entry name" value="4FE4S_FER_2"/>
    <property type="match status" value="1"/>
</dbReference>
<sequence>MDDAIFTFFFPQGNTFQATLTTSTDTSFVILNYKDIQWTTGVASGGDPKTGLGGTPAHAGFNSGDETNYYNIPGSRTEAVINITKTSNVNVPGRWVFQVDDFKVTGVTTEAPNAAADKRSVNASQTPLTPSLWPLLQTRSTTSARAIKLQLRRRGSRVPSVSQLSVCTEGCLGFICTNFCPFTP</sequence>
<protein>
    <recommendedName>
        <fullName evidence="5">NIDO domain-containing protein</fullName>
    </recommendedName>
</protein>
<reference evidence="3" key="2">
    <citation type="submission" date="2025-09" db="UniProtKB">
        <authorList>
            <consortium name="Ensembl"/>
        </authorList>
    </citation>
    <scope>IDENTIFICATION</scope>
</reference>
<dbReference type="AlphaFoldDB" id="A0A8C9FKA9"/>
<dbReference type="Pfam" id="PF06119">
    <property type="entry name" value="NIDO"/>
    <property type="match status" value="1"/>
</dbReference>
<evidence type="ECO:0000259" key="2">
    <source>
        <dbReference type="PROSITE" id="PS51379"/>
    </source>
</evidence>
<evidence type="ECO:0000313" key="3">
    <source>
        <dbReference type="Ensembl" id="ENSPSTP00000017137.1"/>
    </source>
</evidence>
<organism evidence="3 4">
    <name type="scientific">Pavo cristatus</name>
    <name type="common">Indian peafowl</name>
    <name type="synonym">Blue peafowl</name>
    <dbReference type="NCBI Taxonomy" id="9049"/>
    <lineage>
        <taxon>Eukaryota</taxon>
        <taxon>Metazoa</taxon>
        <taxon>Chordata</taxon>
        <taxon>Craniata</taxon>
        <taxon>Vertebrata</taxon>
        <taxon>Euteleostomi</taxon>
        <taxon>Archelosauria</taxon>
        <taxon>Archosauria</taxon>
        <taxon>Dinosauria</taxon>
        <taxon>Saurischia</taxon>
        <taxon>Theropoda</taxon>
        <taxon>Coelurosauria</taxon>
        <taxon>Aves</taxon>
        <taxon>Neognathae</taxon>
        <taxon>Galloanserae</taxon>
        <taxon>Galliformes</taxon>
        <taxon>Phasianidae</taxon>
        <taxon>Phasianinae</taxon>
        <taxon>Pavo</taxon>
    </lineage>
</organism>